<evidence type="ECO:0000259" key="3">
    <source>
        <dbReference type="PROSITE" id="PS51782"/>
    </source>
</evidence>
<reference evidence="4 5" key="1">
    <citation type="submission" date="2017-05" db="EMBL/GenBank/DDBJ databases">
        <title>Vagococcus spp. assemblies.</title>
        <authorList>
            <person name="Gulvik C.A."/>
        </authorList>
    </citation>
    <scope>NUCLEOTIDE SEQUENCE [LARGE SCALE GENOMIC DNA]</scope>
    <source>
        <strain evidence="4 5">CCUG 51432</strain>
    </source>
</reference>
<keyword evidence="5" id="KW-1185">Reference proteome</keyword>
<dbReference type="PROSITE" id="PS51782">
    <property type="entry name" value="LYSM"/>
    <property type="match status" value="1"/>
</dbReference>
<protein>
    <recommendedName>
        <fullName evidence="3">LysM domain-containing protein</fullName>
    </recommendedName>
</protein>
<evidence type="ECO:0000313" key="5">
    <source>
        <dbReference type="Proteomes" id="UP000287605"/>
    </source>
</evidence>
<feature type="region of interest" description="Disordered" evidence="1">
    <location>
        <begin position="1"/>
        <end position="23"/>
    </location>
</feature>
<dbReference type="OrthoDB" id="2156809at2"/>
<proteinExistence type="predicted"/>
<keyword evidence="2" id="KW-0812">Transmembrane</keyword>
<dbReference type="Pfam" id="PF01476">
    <property type="entry name" value="LysM"/>
    <property type="match status" value="1"/>
</dbReference>
<dbReference type="Gene3D" id="3.10.350.10">
    <property type="entry name" value="LysM domain"/>
    <property type="match status" value="1"/>
</dbReference>
<keyword evidence="2" id="KW-0472">Membrane</keyword>
<comment type="caution">
    <text evidence="4">The sequence shown here is derived from an EMBL/GenBank/DDBJ whole genome shotgun (WGS) entry which is preliminary data.</text>
</comment>
<feature type="region of interest" description="Disordered" evidence="1">
    <location>
        <begin position="61"/>
        <end position="98"/>
    </location>
</feature>
<feature type="domain" description="LysM" evidence="3">
    <location>
        <begin position="99"/>
        <end position="142"/>
    </location>
</feature>
<dbReference type="CDD" id="cd00118">
    <property type="entry name" value="LysM"/>
    <property type="match status" value="1"/>
</dbReference>
<gene>
    <name evidence="4" type="ORF">CBF29_11395</name>
</gene>
<feature type="transmembrane region" description="Helical" evidence="2">
    <location>
        <begin position="29"/>
        <end position="49"/>
    </location>
</feature>
<name>A0A430ANE5_9ENTE</name>
<dbReference type="EMBL" id="NGKA01000021">
    <property type="protein sequence ID" value="RSU09447.1"/>
    <property type="molecule type" value="Genomic_DNA"/>
</dbReference>
<keyword evidence="2" id="KW-1133">Transmembrane helix</keyword>
<evidence type="ECO:0000256" key="1">
    <source>
        <dbReference type="SAM" id="MobiDB-lite"/>
    </source>
</evidence>
<sequence length="143" mass="15969">MEENREHLSRLSDRSRPRKMNSSRSNKGWFLFIILLLTLNSLGVGYLIYRQEMLEKKVNNQLKADQKDTAEPSANAQLEEVAEPSAVAQSTTYESASPEIHVVQPGESLTIISAMYQISIDDLMTLNGLESNILSAGQTLTIK</sequence>
<dbReference type="PANTHER" id="PTHR33734:SF22">
    <property type="entry name" value="MEMBRANE-BOUND LYTIC MUREIN TRANSGLYCOSYLASE D"/>
    <property type="match status" value="1"/>
</dbReference>
<dbReference type="SUPFAM" id="SSF54106">
    <property type="entry name" value="LysM domain"/>
    <property type="match status" value="1"/>
</dbReference>
<feature type="compositionally biased region" description="Basic and acidic residues" evidence="1">
    <location>
        <begin position="61"/>
        <end position="70"/>
    </location>
</feature>
<dbReference type="Proteomes" id="UP000287605">
    <property type="component" value="Unassembled WGS sequence"/>
</dbReference>
<dbReference type="RefSeq" id="WP_126809851.1">
    <property type="nucleotide sequence ID" value="NZ_NGKA01000021.1"/>
</dbReference>
<evidence type="ECO:0000256" key="2">
    <source>
        <dbReference type="SAM" id="Phobius"/>
    </source>
</evidence>
<evidence type="ECO:0000313" key="4">
    <source>
        <dbReference type="EMBL" id="RSU09447.1"/>
    </source>
</evidence>
<dbReference type="InterPro" id="IPR036779">
    <property type="entry name" value="LysM_dom_sf"/>
</dbReference>
<dbReference type="PANTHER" id="PTHR33734">
    <property type="entry name" value="LYSM DOMAIN-CONTAINING GPI-ANCHORED PROTEIN 2"/>
    <property type="match status" value="1"/>
</dbReference>
<accession>A0A430ANE5</accession>
<dbReference type="AlphaFoldDB" id="A0A430ANE5"/>
<organism evidence="4 5">
    <name type="scientific">Vagococcus elongatus</name>
    <dbReference type="NCBI Taxonomy" id="180344"/>
    <lineage>
        <taxon>Bacteria</taxon>
        <taxon>Bacillati</taxon>
        <taxon>Bacillota</taxon>
        <taxon>Bacilli</taxon>
        <taxon>Lactobacillales</taxon>
        <taxon>Enterococcaceae</taxon>
        <taxon>Vagococcus</taxon>
    </lineage>
</organism>
<feature type="compositionally biased region" description="Basic and acidic residues" evidence="1">
    <location>
        <begin position="1"/>
        <end position="15"/>
    </location>
</feature>
<dbReference type="InterPro" id="IPR018392">
    <property type="entry name" value="LysM"/>
</dbReference>
<dbReference type="SMART" id="SM00257">
    <property type="entry name" value="LysM"/>
    <property type="match status" value="1"/>
</dbReference>